<dbReference type="AlphaFoldDB" id="A0A8J6P835"/>
<dbReference type="Proteomes" id="UP000652681">
    <property type="component" value="Unassembled WGS sequence"/>
</dbReference>
<comment type="caution">
    <text evidence="1">The sequence shown here is derived from an EMBL/GenBank/DDBJ whole genome shotgun (WGS) entry which is preliminary data.</text>
</comment>
<protein>
    <submittedName>
        <fullName evidence="1">Uncharacterized protein</fullName>
    </submittedName>
</protein>
<gene>
    <name evidence="1" type="ORF">H9Y05_04655</name>
</gene>
<name>A0A8J6P835_9FLAO</name>
<evidence type="ECO:0000313" key="1">
    <source>
        <dbReference type="EMBL" id="MBC9811761.1"/>
    </source>
</evidence>
<dbReference type="RefSeq" id="WP_163490802.1">
    <property type="nucleotide sequence ID" value="NZ_JACVEL010000002.1"/>
</dbReference>
<proteinExistence type="predicted"/>
<dbReference type="EMBL" id="JACVEL010000002">
    <property type="protein sequence ID" value="MBC9811761.1"/>
    <property type="molecule type" value="Genomic_DNA"/>
</dbReference>
<organism evidence="1 2">
    <name type="scientific">Taishania pollutisoli</name>
    <dbReference type="NCBI Taxonomy" id="2766479"/>
    <lineage>
        <taxon>Bacteria</taxon>
        <taxon>Pseudomonadati</taxon>
        <taxon>Bacteroidota</taxon>
        <taxon>Flavobacteriia</taxon>
        <taxon>Flavobacteriales</taxon>
        <taxon>Crocinitomicaceae</taxon>
        <taxon>Taishania</taxon>
    </lineage>
</organism>
<evidence type="ECO:0000313" key="2">
    <source>
        <dbReference type="Proteomes" id="UP000652681"/>
    </source>
</evidence>
<reference evidence="1" key="1">
    <citation type="submission" date="2020-09" db="EMBL/GenBank/DDBJ databases">
        <title>Taishania pollutisoli gen. nov., sp. nov., Isolated from Tetrabromobisphenol A-Contaminated Soil.</title>
        <authorList>
            <person name="Chen Q."/>
        </authorList>
    </citation>
    <scope>NUCLEOTIDE SEQUENCE</scope>
    <source>
        <strain evidence="1">CZZ-1</strain>
    </source>
</reference>
<accession>A0A8J6P835</accession>
<keyword evidence="2" id="KW-1185">Reference proteome</keyword>
<sequence length="103" mass="12027">MENAFSSDTTPKKHEVKEQKENLAKIEKKYGEQWGFCECVVANDSIDRAVKKITDFETPEAEKLLNRFDYVSKKCQAFLGMDANRTPEERQKHEKKVKRCLRG</sequence>